<dbReference type="InterPro" id="IPR018687">
    <property type="entry name" value="DUF2177_membr"/>
</dbReference>
<reference evidence="2" key="1">
    <citation type="journal article" date="2020" name="Nature">
        <title>Giant virus diversity and host interactions through global metagenomics.</title>
        <authorList>
            <person name="Schulz F."/>
            <person name="Roux S."/>
            <person name="Paez-Espino D."/>
            <person name="Jungbluth S."/>
            <person name="Walsh D.A."/>
            <person name="Denef V.J."/>
            <person name="McMahon K.D."/>
            <person name="Konstantinidis K.T."/>
            <person name="Eloe-Fadrosh E.A."/>
            <person name="Kyrpides N.C."/>
            <person name="Woyke T."/>
        </authorList>
    </citation>
    <scope>NUCLEOTIDE SEQUENCE</scope>
    <source>
        <strain evidence="2">GVMAG-S-1101171-111</strain>
    </source>
</reference>
<dbReference type="Pfam" id="PF09945">
    <property type="entry name" value="DUF2177"/>
    <property type="match status" value="1"/>
</dbReference>
<evidence type="ECO:0008006" key="3">
    <source>
        <dbReference type="Google" id="ProtNLM"/>
    </source>
</evidence>
<proteinExistence type="predicted"/>
<organism evidence="2">
    <name type="scientific">viral metagenome</name>
    <dbReference type="NCBI Taxonomy" id="1070528"/>
    <lineage>
        <taxon>unclassified sequences</taxon>
        <taxon>metagenomes</taxon>
        <taxon>organismal metagenomes</taxon>
    </lineage>
</organism>
<keyword evidence="1" id="KW-0472">Membrane</keyword>
<dbReference type="AlphaFoldDB" id="A0A6C0ARX3"/>
<name>A0A6C0ARX3_9ZZZZ</name>
<feature type="transmembrane region" description="Helical" evidence="1">
    <location>
        <begin position="96"/>
        <end position="117"/>
    </location>
</feature>
<evidence type="ECO:0000256" key="1">
    <source>
        <dbReference type="SAM" id="Phobius"/>
    </source>
</evidence>
<feature type="transmembrane region" description="Helical" evidence="1">
    <location>
        <begin position="68"/>
        <end position="90"/>
    </location>
</feature>
<protein>
    <recommendedName>
        <fullName evidence="3">DUF2177 family protein</fullName>
    </recommendedName>
</protein>
<sequence length="119" mass="13640">MWKKLLTIGFILLALDGIYLTLNKTLFENQVITIQRTTMQLKPMSVIACYIFLIGGLYYFIIKNRRSVLDAFILGLVIYGVYETTTYALFKNWSPYLVVMDTLWGGALLALTTHITYAI</sequence>
<feature type="transmembrane region" description="Helical" evidence="1">
    <location>
        <begin position="44"/>
        <end position="61"/>
    </location>
</feature>
<accession>A0A6C0ARX3</accession>
<evidence type="ECO:0000313" key="2">
    <source>
        <dbReference type="EMBL" id="QHS82478.1"/>
    </source>
</evidence>
<keyword evidence="1" id="KW-1133">Transmembrane helix</keyword>
<dbReference type="EMBL" id="MN740803">
    <property type="protein sequence ID" value="QHS82478.1"/>
    <property type="molecule type" value="Genomic_DNA"/>
</dbReference>
<keyword evidence="1" id="KW-0812">Transmembrane</keyword>